<evidence type="ECO:0000313" key="1">
    <source>
        <dbReference type="EMBL" id="AEG72941.1"/>
    </source>
</evidence>
<protein>
    <submittedName>
        <fullName evidence="1">Uncharacterized protein</fullName>
    </submittedName>
</protein>
<dbReference type="BioCyc" id="MHAE859194:G1GR7-661-MONOMER"/>
<dbReference type="Proteomes" id="UP000007952">
    <property type="component" value="Chromosome"/>
</dbReference>
<name>F6FI93_MYCHI</name>
<dbReference type="KEGG" id="mhf:MHF_0669"/>
<gene>
    <name evidence="1" type="ordered locus">MHF_0669</name>
</gene>
<reference evidence="1 2" key="1">
    <citation type="journal article" date="2011" name="J. Bacteriol.">
        <title>Complete genome sequences of two hemotropic Mycoplasmas, Mycoplasma haemofelis strain Ohio2 and Mycoplasma suis strain Illinois.</title>
        <authorList>
            <person name="Messick J.B."/>
            <person name="Santos A.P."/>
            <person name="Guimaraes A.M."/>
        </authorList>
    </citation>
    <scope>NUCLEOTIDE SEQUENCE [LARGE SCALE GENOMIC DNA]</scope>
    <source>
        <strain evidence="1 2">Ohio2</strain>
    </source>
</reference>
<reference key="2">
    <citation type="submission" date="2011-05" db="EMBL/GenBank/DDBJ databases">
        <title>The Genome of Mycoplasma haemofelis Strain Ohio2, a pathogenic hemoplasma of the cat.</title>
        <authorList>
            <person name="Santos A.P."/>
            <person name="Guimaraes A.M.S."/>
            <person name="SanMiguel P.J."/>
            <person name="Martin S.W."/>
            <person name="Messick J.B."/>
        </authorList>
    </citation>
    <scope>NUCLEOTIDE SEQUENCE</scope>
    <source>
        <strain>Ohio2</strain>
    </source>
</reference>
<dbReference type="AlphaFoldDB" id="F6FI93"/>
<sequence>MPSSLIKGGMAAAGVGGVGLGGWAISNHIKSNNTVKAILVSKGHKLTSSLPTSEQGAAWEKALNTYKLEGIGDLQIQKGDVSATDIKNWCSENLGKQSNDSTLKKASRWCVLYSSFKDKLDEEGRVLETDLSSLQTKYNSLGSLTEEVKKVTPDSGSENENGRKLKKWCETMIHLSYRDDHAYQTFKGHCSKVSG</sequence>
<organism evidence="1 2">
    <name type="scientific">Mycoplasma haemofelis (strain Ohio2)</name>
    <dbReference type="NCBI Taxonomy" id="859194"/>
    <lineage>
        <taxon>Bacteria</taxon>
        <taxon>Bacillati</taxon>
        <taxon>Mycoplasmatota</taxon>
        <taxon>Mollicutes</taxon>
        <taxon>Mycoplasmataceae</taxon>
        <taxon>Mycoplasma</taxon>
    </lineage>
</organism>
<proteinExistence type="predicted"/>
<dbReference type="STRING" id="859194.MHF_0669"/>
<dbReference type="HOGENOM" id="CLU_119971_0_0_14"/>
<accession>F6FI93</accession>
<evidence type="ECO:0000313" key="2">
    <source>
        <dbReference type="Proteomes" id="UP000007952"/>
    </source>
</evidence>
<dbReference type="EMBL" id="CP002808">
    <property type="protein sequence ID" value="AEG72941.1"/>
    <property type="molecule type" value="Genomic_DNA"/>
</dbReference>